<feature type="domain" description="Cadherin" evidence="13">
    <location>
        <begin position="516"/>
        <end position="612"/>
    </location>
</feature>
<gene>
    <name evidence="14" type="ORF">PECUL_23A047193</name>
</gene>
<dbReference type="PRINTS" id="PR00205">
    <property type="entry name" value="CADHERIN"/>
</dbReference>
<comment type="subcellular location">
    <subcellularLocation>
        <location evidence="1">Cell membrane</location>
        <topology evidence="1">Single-pass type I membrane protein</topology>
    </subcellularLocation>
</comment>
<dbReference type="InterPro" id="IPR050174">
    <property type="entry name" value="Protocadherin/Cadherin-CA"/>
</dbReference>
<evidence type="ECO:0000259" key="13">
    <source>
        <dbReference type="PROSITE" id="PS50268"/>
    </source>
</evidence>
<name>A0AAD1RPY5_PELCU</name>
<keyword evidence="2" id="KW-1003">Cell membrane</keyword>
<dbReference type="Pfam" id="PF16492">
    <property type="entry name" value="Cadherin_C_2"/>
    <property type="match status" value="1"/>
</dbReference>
<dbReference type="Proteomes" id="UP001295444">
    <property type="component" value="Chromosome 03"/>
</dbReference>
<dbReference type="AlphaFoldDB" id="A0AAD1RPY5"/>
<evidence type="ECO:0000256" key="9">
    <source>
        <dbReference type="ARBA" id="ARBA00023136"/>
    </source>
</evidence>
<dbReference type="FunFam" id="2.60.40.60:FF:000004">
    <property type="entry name" value="Protocadherin 1 gamma 2"/>
    <property type="match status" value="1"/>
</dbReference>
<sequence>MKQISERRLRLGSEENRRYFSIKLESGDLLLNEKIDRENLCSFSSSCLLAVELIIERPLELFRLAVEILDINDNSPYFVNADRVVKMAELAAPGLRFPLESAVDPDVGTNAVRSYQISQSQYFSLNVKQLKDGKLFPELVLENALDREEIREHHLILIAVDGGQPSKTGTTKITVQVLDNNDNPPIFDQSVYKTSLMENMPLYTFLIKLNATDSDEGSNSEIEYSFEDHTSSRVRELFRLDSFTGEIWVQREIDFEESSFYEIYIRAKDKGVPVMEGHCVIQVEIEDSNDNAPEVVITSLEKSIPENTPIGTVVGIFNVNDRDSGKNGEVQMKLPLGLPFKFKSVENHYSLITDYILDREVTSHYTIYLVAVDLGSPPMFTELTIVLNISDVNDNSPQFSHPSFNAYLHENNVPGVLLYTLDATDVDEGENAILKFCISETFISGSPLSSFIYINEYTGNVYAQRSFDYEETQLLDIPVCVEDGGSPKHRSNATLYIFILDQNDNHPIILYPLLIKDTAEHQKVPHPVSAGCLITKVAAVDPDSGYNALLTYTILDATDLSFIRINSHTGEIKTVRPLTETDENTHTIMVMVKDNGEPALSSTATLIMHFEEPIIDETLESQDYQTTNNDQSDLTLYLIISLAAISVVSLVTFVVLTIKCLRTESSQCMCSYVSDTELNNIPCQLPPSVQLNADGTLRYMEVQTSSRASTYKTWQSPALDRTDFTFLRPLDFPQLKDILNDPDEPFTRSYEYTEEYQVKTFLK</sequence>
<dbReference type="PROSITE" id="PS50268">
    <property type="entry name" value="CADHERIN_2"/>
    <property type="match status" value="6"/>
</dbReference>
<feature type="domain" description="Cadherin" evidence="13">
    <location>
        <begin position="12"/>
        <end position="78"/>
    </location>
</feature>
<dbReference type="InterPro" id="IPR015919">
    <property type="entry name" value="Cadherin-like_sf"/>
</dbReference>
<organism evidence="14 15">
    <name type="scientific">Pelobates cultripes</name>
    <name type="common">Western spadefoot toad</name>
    <dbReference type="NCBI Taxonomy" id="61616"/>
    <lineage>
        <taxon>Eukaryota</taxon>
        <taxon>Metazoa</taxon>
        <taxon>Chordata</taxon>
        <taxon>Craniata</taxon>
        <taxon>Vertebrata</taxon>
        <taxon>Euteleostomi</taxon>
        <taxon>Amphibia</taxon>
        <taxon>Batrachia</taxon>
        <taxon>Anura</taxon>
        <taxon>Pelobatoidea</taxon>
        <taxon>Pelobatidae</taxon>
        <taxon>Pelobates</taxon>
    </lineage>
</organism>
<keyword evidence="4" id="KW-0732">Signal</keyword>
<dbReference type="PROSITE" id="PS00232">
    <property type="entry name" value="CADHERIN_1"/>
    <property type="match status" value="3"/>
</dbReference>
<keyword evidence="10" id="KW-0325">Glycoprotein</keyword>
<dbReference type="PANTHER" id="PTHR24028">
    <property type="entry name" value="CADHERIN-87A"/>
    <property type="match status" value="1"/>
</dbReference>
<evidence type="ECO:0000256" key="1">
    <source>
        <dbReference type="ARBA" id="ARBA00004251"/>
    </source>
</evidence>
<evidence type="ECO:0000256" key="3">
    <source>
        <dbReference type="ARBA" id="ARBA00022692"/>
    </source>
</evidence>
<evidence type="ECO:0000256" key="11">
    <source>
        <dbReference type="PROSITE-ProRule" id="PRU00043"/>
    </source>
</evidence>
<evidence type="ECO:0000256" key="8">
    <source>
        <dbReference type="ARBA" id="ARBA00022989"/>
    </source>
</evidence>
<dbReference type="SUPFAM" id="SSF49313">
    <property type="entry name" value="Cadherin-like"/>
    <property type="match status" value="5"/>
</dbReference>
<dbReference type="FunFam" id="2.60.40.60:FF:000018">
    <property type="entry name" value="Protocadherin gamma c3"/>
    <property type="match status" value="1"/>
</dbReference>
<evidence type="ECO:0000256" key="10">
    <source>
        <dbReference type="ARBA" id="ARBA00023180"/>
    </source>
</evidence>
<evidence type="ECO:0000313" key="15">
    <source>
        <dbReference type="Proteomes" id="UP001295444"/>
    </source>
</evidence>
<evidence type="ECO:0000256" key="6">
    <source>
        <dbReference type="ARBA" id="ARBA00022837"/>
    </source>
</evidence>
<dbReference type="FunFam" id="2.60.40.60:FF:000129">
    <property type="entry name" value="protocadherin alpha-C2 isoform X1"/>
    <property type="match status" value="1"/>
</dbReference>
<dbReference type="GO" id="GO:0007156">
    <property type="term" value="P:homophilic cell adhesion via plasma membrane adhesion molecules"/>
    <property type="evidence" value="ECO:0007669"/>
    <property type="project" value="InterPro"/>
</dbReference>
<dbReference type="Gene3D" id="2.60.40.60">
    <property type="entry name" value="Cadherins"/>
    <property type="match status" value="6"/>
</dbReference>
<feature type="domain" description="Cadherin" evidence="13">
    <location>
        <begin position="400"/>
        <end position="509"/>
    </location>
</feature>
<dbReference type="PANTHER" id="PTHR24028:SF349">
    <property type="entry name" value="PROTOCADHERIN GAMMA-C5"/>
    <property type="match status" value="1"/>
</dbReference>
<evidence type="ECO:0000256" key="2">
    <source>
        <dbReference type="ARBA" id="ARBA00022475"/>
    </source>
</evidence>
<feature type="domain" description="Cadherin" evidence="13">
    <location>
        <begin position="79"/>
        <end position="187"/>
    </location>
</feature>
<evidence type="ECO:0000256" key="12">
    <source>
        <dbReference type="SAM" id="Phobius"/>
    </source>
</evidence>
<dbReference type="GO" id="GO:0005886">
    <property type="term" value="C:plasma membrane"/>
    <property type="evidence" value="ECO:0007669"/>
    <property type="project" value="UniProtKB-SubCell"/>
</dbReference>
<evidence type="ECO:0000256" key="4">
    <source>
        <dbReference type="ARBA" id="ARBA00022729"/>
    </source>
</evidence>
<keyword evidence="6 11" id="KW-0106">Calcium</keyword>
<dbReference type="InterPro" id="IPR013164">
    <property type="entry name" value="Cadherin_N"/>
</dbReference>
<dbReference type="Pfam" id="PF08266">
    <property type="entry name" value="Cadherin_2"/>
    <property type="match status" value="1"/>
</dbReference>
<keyword evidence="5" id="KW-0677">Repeat</keyword>
<evidence type="ECO:0000313" key="14">
    <source>
        <dbReference type="EMBL" id="CAH2275891.1"/>
    </source>
</evidence>
<protein>
    <submittedName>
        <fullName evidence="14">Protocadherin gamma-C5-like isoform X3</fullName>
    </submittedName>
</protein>
<dbReference type="FunFam" id="2.60.40.60:FF:000001">
    <property type="entry name" value="Protocadherin alpha 2"/>
    <property type="match status" value="1"/>
</dbReference>
<dbReference type="CDD" id="cd11304">
    <property type="entry name" value="Cadherin_repeat"/>
    <property type="match status" value="6"/>
</dbReference>
<keyword evidence="3 12" id="KW-0812">Transmembrane</keyword>
<feature type="domain" description="Cadherin" evidence="13">
    <location>
        <begin position="296"/>
        <end position="399"/>
    </location>
</feature>
<keyword evidence="9 12" id="KW-0472">Membrane</keyword>
<accession>A0AAD1RPY5</accession>
<keyword evidence="7" id="KW-0130">Cell adhesion</keyword>
<feature type="domain" description="Cadherin" evidence="13">
    <location>
        <begin position="188"/>
        <end position="295"/>
    </location>
</feature>
<dbReference type="Pfam" id="PF00028">
    <property type="entry name" value="Cadherin"/>
    <property type="match status" value="5"/>
</dbReference>
<dbReference type="InterPro" id="IPR002126">
    <property type="entry name" value="Cadherin-like_dom"/>
</dbReference>
<reference evidence="14" key="1">
    <citation type="submission" date="2022-03" db="EMBL/GenBank/DDBJ databases">
        <authorList>
            <person name="Alioto T."/>
            <person name="Alioto T."/>
            <person name="Gomez Garrido J."/>
        </authorList>
    </citation>
    <scope>NUCLEOTIDE SEQUENCE</scope>
</reference>
<dbReference type="SMART" id="SM00112">
    <property type="entry name" value="CA"/>
    <property type="match status" value="5"/>
</dbReference>
<dbReference type="FunFam" id="2.60.40.60:FF:000002">
    <property type="entry name" value="Protocadherin alpha 2"/>
    <property type="match status" value="1"/>
</dbReference>
<feature type="transmembrane region" description="Helical" evidence="12">
    <location>
        <begin position="634"/>
        <end position="656"/>
    </location>
</feature>
<dbReference type="EMBL" id="OW240914">
    <property type="protein sequence ID" value="CAH2275891.1"/>
    <property type="molecule type" value="Genomic_DNA"/>
</dbReference>
<proteinExistence type="predicted"/>
<dbReference type="GO" id="GO:0005509">
    <property type="term" value="F:calcium ion binding"/>
    <property type="evidence" value="ECO:0007669"/>
    <property type="project" value="UniProtKB-UniRule"/>
</dbReference>
<evidence type="ECO:0000256" key="7">
    <source>
        <dbReference type="ARBA" id="ARBA00022889"/>
    </source>
</evidence>
<keyword evidence="8 12" id="KW-1133">Transmembrane helix</keyword>
<dbReference type="InterPro" id="IPR020894">
    <property type="entry name" value="Cadherin_CS"/>
</dbReference>
<keyword evidence="15" id="KW-1185">Reference proteome</keyword>
<dbReference type="InterPro" id="IPR032455">
    <property type="entry name" value="Cadherin_C"/>
</dbReference>
<evidence type="ECO:0000256" key="5">
    <source>
        <dbReference type="ARBA" id="ARBA00022737"/>
    </source>
</evidence>